<sequence length="60" mass="6327">IDGLLDAVMGELGCDAPAVMTGDGATQVAALIEHEAVVDETLTLRGLHLIWRANRGSRAR</sequence>
<evidence type="ECO:0000313" key="2">
    <source>
        <dbReference type="Proteomes" id="UP000003560"/>
    </source>
</evidence>
<dbReference type="Proteomes" id="UP000003560">
    <property type="component" value="Unassembled WGS sequence"/>
</dbReference>
<dbReference type="HOGENOM" id="CLU_2946971_0_0_11"/>
<comment type="caution">
    <text evidence="1">The sequence shown here is derived from an EMBL/GenBank/DDBJ whole genome shotgun (WGS) entry which is preliminary data.</text>
</comment>
<dbReference type="Gene3D" id="3.30.420.40">
    <property type="match status" value="1"/>
</dbReference>
<gene>
    <name evidence="1" type="ORF">COLSTE_00536</name>
</gene>
<protein>
    <submittedName>
        <fullName evidence="1">Uncharacterized protein</fullName>
    </submittedName>
</protein>
<accession>B6G8Z5</accession>
<dbReference type="AlphaFoldDB" id="B6G8Z5"/>
<evidence type="ECO:0000313" key="1">
    <source>
        <dbReference type="EMBL" id="EEA91192.1"/>
    </source>
</evidence>
<name>B6G8Z5_9ACTN</name>
<proteinExistence type="predicted"/>
<dbReference type="STRING" id="445975.COLSTE_00536"/>
<reference evidence="1 2" key="2">
    <citation type="submission" date="2008-10" db="EMBL/GenBank/DDBJ databases">
        <authorList>
            <person name="Fulton L."/>
            <person name="Clifton S."/>
            <person name="Fulton B."/>
            <person name="Xu J."/>
            <person name="Minx P."/>
            <person name="Pepin K.H."/>
            <person name="Johnson M."/>
            <person name="Thiruvilangam P."/>
            <person name="Bhonagiri V."/>
            <person name="Nash W.E."/>
            <person name="Mardis E.R."/>
            <person name="Wilson R.K."/>
        </authorList>
    </citation>
    <scope>NUCLEOTIDE SEQUENCE [LARGE SCALE GENOMIC DNA]</scope>
    <source>
        <strain evidence="1 2">DSM 13279</strain>
    </source>
</reference>
<dbReference type="EMBL" id="ABXJ01000030">
    <property type="protein sequence ID" value="EEA91192.1"/>
    <property type="molecule type" value="Genomic_DNA"/>
</dbReference>
<feature type="non-terminal residue" evidence="1">
    <location>
        <position position="1"/>
    </location>
</feature>
<reference evidence="1 2" key="1">
    <citation type="submission" date="2008-10" db="EMBL/GenBank/DDBJ databases">
        <title>Draft genome sequence of Collinsella stercoris (DSM 13279).</title>
        <authorList>
            <person name="Sudarsanam P."/>
            <person name="Ley R."/>
            <person name="Guruge J."/>
            <person name="Turnbaugh P.J."/>
            <person name="Mahowald M."/>
            <person name="Liep D."/>
            <person name="Gordon J."/>
        </authorList>
    </citation>
    <scope>NUCLEOTIDE SEQUENCE [LARGE SCALE GENOMIC DNA]</scope>
    <source>
        <strain evidence="1 2">DSM 13279</strain>
    </source>
</reference>
<organism evidence="1 2">
    <name type="scientific">Collinsella stercoris DSM 13279</name>
    <dbReference type="NCBI Taxonomy" id="445975"/>
    <lineage>
        <taxon>Bacteria</taxon>
        <taxon>Bacillati</taxon>
        <taxon>Actinomycetota</taxon>
        <taxon>Coriobacteriia</taxon>
        <taxon>Coriobacteriales</taxon>
        <taxon>Coriobacteriaceae</taxon>
        <taxon>Collinsella</taxon>
    </lineage>
</organism>
<keyword evidence="2" id="KW-1185">Reference proteome</keyword>
<dbReference type="eggNOG" id="COG1521">
    <property type="taxonomic scope" value="Bacteria"/>
</dbReference>